<accession>A0A8J6HT06</accession>
<dbReference type="Proteomes" id="UP000657177">
    <property type="component" value="Unassembled WGS sequence"/>
</dbReference>
<sequence>MAGTLIVLIAGNPNVDFIFCYQKDDNKYIFDTMKVKEQLEDVPIWNPTVLAYLEEDIRKGLSEIVRI</sequence>
<gene>
    <name evidence="1" type="ORF">G5B42_08840</name>
</gene>
<proteinExistence type="predicted"/>
<name>A0A8J6HT06_9FIRM</name>
<dbReference type="EMBL" id="JAAKDE010000016">
    <property type="protein sequence ID" value="MBA2133641.1"/>
    <property type="molecule type" value="Genomic_DNA"/>
</dbReference>
<reference evidence="1" key="1">
    <citation type="submission" date="2020-06" db="EMBL/GenBank/DDBJ databases">
        <title>Novel chitinolytic bacterium.</title>
        <authorList>
            <person name="Ungkulpasvich U."/>
            <person name="Kosugi A."/>
            <person name="Uke A."/>
        </authorList>
    </citation>
    <scope>NUCLEOTIDE SEQUENCE</scope>
    <source>
        <strain evidence="1">UUS1-1</strain>
    </source>
</reference>
<evidence type="ECO:0000313" key="1">
    <source>
        <dbReference type="EMBL" id="MBA2133641.1"/>
    </source>
</evidence>
<protein>
    <submittedName>
        <fullName evidence="1">Uncharacterized protein</fullName>
    </submittedName>
</protein>
<keyword evidence="2" id="KW-1185">Reference proteome</keyword>
<evidence type="ECO:0000313" key="2">
    <source>
        <dbReference type="Proteomes" id="UP000657177"/>
    </source>
</evidence>
<organism evidence="1 2">
    <name type="scientific">Capillibacterium thermochitinicola</name>
    <dbReference type="NCBI Taxonomy" id="2699427"/>
    <lineage>
        <taxon>Bacteria</taxon>
        <taxon>Bacillati</taxon>
        <taxon>Bacillota</taxon>
        <taxon>Capillibacterium</taxon>
    </lineage>
</organism>
<comment type="caution">
    <text evidence="1">The sequence shown here is derived from an EMBL/GenBank/DDBJ whole genome shotgun (WGS) entry which is preliminary data.</text>
</comment>
<dbReference type="AlphaFoldDB" id="A0A8J6HT06"/>